<name>A0AA95MRN9_9BACI</name>
<dbReference type="KEGG" id="nnv:QNH39_05080"/>
<accession>A0AA95MRN9</accession>
<sequence length="66" mass="7359">MVIQSNMTSKAISEVWEETIEVFQKYNVPIAEKTLQVLVNDNIFQELLTELNKLVGSSNATCIEGG</sequence>
<evidence type="ECO:0000313" key="1">
    <source>
        <dbReference type="EMBL" id="WHY87234.1"/>
    </source>
</evidence>
<keyword evidence="2" id="KW-1185">Reference proteome</keyword>
<dbReference type="Proteomes" id="UP001178288">
    <property type="component" value="Chromosome"/>
</dbReference>
<evidence type="ECO:0000313" key="2">
    <source>
        <dbReference type="Proteomes" id="UP001178288"/>
    </source>
</evidence>
<proteinExistence type="predicted"/>
<dbReference type="AlphaFoldDB" id="A0AA95MRN9"/>
<dbReference type="EMBL" id="CP126114">
    <property type="protein sequence ID" value="WHY87234.1"/>
    <property type="molecule type" value="Genomic_DNA"/>
</dbReference>
<gene>
    <name evidence="1" type="ORF">QNH39_05080</name>
</gene>
<reference evidence="1" key="1">
    <citation type="submission" date="2023-05" db="EMBL/GenBank/DDBJ databases">
        <title>Comparative genomics of Bacillaceae isolates and their secondary metabolite potential.</title>
        <authorList>
            <person name="Song L."/>
            <person name="Nielsen L.J."/>
            <person name="Mohite O."/>
            <person name="Xu X."/>
            <person name="Weber T."/>
            <person name="Kovacs A.T."/>
        </authorList>
    </citation>
    <scope>NUCLEOTIDE SEQUENCE</scope>
    <source>
        <strain evidence="1">XLM17</strain>
    </source>
</reference>
<organism evidence="1 2">
    <name type="scientific">Neobacillus novalis</name>
    <dbReference type="NCBI Taxonomy" id="220687"/>
    <lineage>
        <taxon>Bacteria</taxon>
        <taxon>Bacillati</taxon>
        <taxon>Bacillota</taxon>
        <taxon>Bacilli</taxon>
        <taxon>Bacillales</taxon>
        <taxon>Bacillaceae</taxon>
        <taxon>Neobacillus</taxon>
    </lineage>
</organism>
<dbReference type="RefSeq" id="WP_066083228.1">
    <property type="nucleotide sequence ID" value="NZ_CP126114.1"/>
</dbReference>
<protein>
    <submittedName>
        <fullName evidence="1">Uncharacterized protein</fullName>
    </submittedName>
</protein>